<dbReference type="Gene3D" id="3.30.710.10">
    <property type="entry name" value="Potassium Channel Kv1.1, Chain A"/>
    <property type="match status" value="1"/>
</dbReference>
<name>A0AAU9FHK4_DROMD</name>
<feature type="domain" description="C2H2-type" evidence="10">
    <location>
        <begin position="299"/>
        <end position="326"/>
    </location>
</feature>
<evidence type="ECO:0000313" key="12">
    <source>
        <dbReference type="Proteomes" id="UP001500889"/>
    </source>
</evidence>
<evidence type="ECO:0000259" key="9">
    <source>
        <dbReference type="PROSITE" id="PS50097"/>
    </source>
</evidence>
<feature type="domain" description="C2H2-type" evidence="10">
    <location>
        <begin position="386"/>
        <end position="414"/>
    </location>
</feature>
<dbReference type="PANTHER" id="PTHR24388">
    <property type="entry name" value="ZINC FINGER PROTEIN"/>
    <property type="match status" value="1"/>
</dbReference>
<evidence type="ECO:0000259" key="10">
    <source>
        <dbReference type="PROSITE" id="PS50157"/>
    </source>
</evidence>
<organism evidence="11 12">
    <name type="scientific">Drosophila madeirensis</name>
    <name type="common">Fruit fly</name>
    <dbReference type="NCBI Taxonomy" id="30013"/>
    <lineage>
        <taxon>Eukaryota</taxon>
        <taxon>Metazoa</taxon>
        <taxon>Ecdysozoa</taxon>
        <taxon>Arthropoda</taxon>
        <taxon>Hexapoda</taxon>
        <taxon>Insecta</taxon>
        <taxon>Pterygota</taxon>
        <taxon>Neoptera</taxon>
        <taxon>Endopterygota</taxon>
        <taxon>Diptera</taxon>
        <taxon>Brachycera</taxon>
        <taxon>Muscomorpha</taxon>
        <taxon>Ephydroidea</taxon>
        <taxon>Drosophilidae</taxon>
        <taxon>Drosophila</taxon>
        <taxon>Sophophora</taxon>
    </lineage>
</organism>
<feature type="compositionally biased region" description="Basic and acidic residues" evidence="8">
    <location>
        <begin position="478"/>
        <end position="487"/>
    </location>
</feature>
<dbReference type="EMBL" id="AP029264">
    <property type="protein sequence ID" value="BFF95218.1"/>
    <property type="molecule type" value="Genomic_DNA"/>
</dbReference>
<keyword evidence="12" id="KW-1185">Reference proteome</keyword>
<dbReference type="InterPro" id="IPR036236">
    <property type="entry name" value="Znf_C2H2_sf"/>
</dbReference>
<dbReference type="GO" id="GO:0000978">
    <property type="term" value="F:RNA polymerase II cis-regulatory region sequence-specific DNA binding"/>
    <property type="evidence" value="ECO:0007669"/>
    <property type="project" value="TreeGrafter"/>
</dbReference>
<feature type="domain" description="C2H2-type" evidence="10">
    <location>
        <begin position="356"/>
        <end position="383"/>
    </location>
</feature>
<feature type="domain" description="C2H2-type" evidence="10">
    <location>
        <begin position="271"/>
        <end position="298"/>
    </location>
</feature>
<keyword evidence="4" id="KW-0862">Zinc</keyword>
<evidence type="ECO:0000256" key="4">
    <source>
        <dbReference type="ARBA" id="ARBA00022833"/>
    </source>
</evidence>
<dbReference type="SMART" id="SM00355">
    <property type="entry name" value="ZnF_C2H2"/>
    <property type="match status" value="8"/>
</dbReference>
<dbReference type="PANTHER" id="PTHR24388:SF86">
    <property type="entry name" value="BTB DOMAIN-CONTAINING PROTEIN"/>
    <property type="match status" value="1"/>
</dbReference>
<feature type="domain" description="C2H2-type" evidence="10">
    <location>
        <begin position="213"/>
        <end position="240"/>
    </location>
</feature>
<dbReference type="GO" id="GO:0000981">
    <property type="term" value="F:DNA-binding transcription factor activity, RNA polymerase II-specific"/>
    <property type="evidence" value="ECO:0007669"/>
    <property type="project" value="TreeGrafter"/>
</dbReference>
<accession>A0AAU9FHK4</accession>
<dbReference type="GO" id="GO:0008270">
    <property type="term" value="F:zinc ion binding"/>
    <property type="evidence" value="ECO:0007669"/>
    <property type="project" value="UniProtKB-KW"/>
</dbReference>
<dbReference type="PROSITE" id="PS50097">
    <property type="entry name" value="BTB"/>
    <property type="match status" value="1"/>
</dbReference>
<dbReference type="FunFam" id="3.30.160.60:FF:000110">
    <property type="entry name" value="Zinc finger protein-like"/>
    <property type="match status" value="1"/>
</dbReference>
<dbReference type="Pfam" id="PF00096">
    <property type="entry name" value="zf-C2H2"/>
    <property type="match status" value="1"/>
</dbReference>
<evidence type="ECO:0000256" key="2">
    <source>
        <dbReference type="ARBA" id="ARBA00022737"/>
    </source>
</evidence>
<dbReference type="InterPro" id="IPR050527">
    <property type="entry name" value="Snail/Krueppel_Znf"/>
</dbReference>
<dbReference type="PROSITE" id="PS50157">
    <property type="entry name" value="ZINC_FINGER_C2H2_2"/>
    <property type="match status" value="6"/>
</dbReference>
<evidence type="ECO:0000256" key="8">
    <source>
        <dbReference type="SAM" id="MobiDB-lite"/>
    </source>
</evidence>
<dbReference type="InterPro" id="IPR011333">
    <property type="entry name" value="SKP1/BTB/POZ_sf"/>
</dbReference>
<feature type="domain" description="BTB" evidence="9">
    <location>
        <begin position="35"/>
        <end position="108"/>
    </location>
</feature>
<evidence type="ECO:0000256" key="1">
    <source>
        <dbReference type="ARBA" id="ARBA00022723"/>
    </source>
</evidence>
<dbReference type="Gene3D" id="3.30.160.60">
    <property type="entry name" value="Classic Zinc Finger"/>
    <property type="match status" value="4"/>
</dbReference>
<evidence type="ECO:0000256" key="6">
    <source>
        <dbReference type="ARBA" id="ARBA00037948"/>
    </source>
</evidence>
<reference evidence="11 12" key="1">
    <citation type="submission" date="2024-02" db="EMBL/GenBank/DDBJ databases">
        <title>A chromosome-level genome assembly of Drosophila madeirensis, a fruit fly species endemic to Madeira island.</title>
        <authorList>
            <person name="Tomihara K."/>
            <person name="Llopart A."/>
            <person name="Yamamoto D."/>
        </authorList>
    </citation>
    <scope>NUCLEOTIDE SEQUENCE [LARGE SCALE GENOMIC DNA]</scope>
    <source>
        <strain evidence="11 12">RF1</strain>
    </source>
</reference>
<sequence length="487" mass="55556">MLLAPAAQSQPTLHQPLHSKVSNYLNNQRRTGEFCDLLLELDSADDALSLSVHFCVLAAQSQLIGTNQKQQQFSIHNPLKITIRNFACTQCLHTIVDFFYEDIVSVSKDHEQHFRELAKILAVTELLNLYQMQPADEARDTCEAATPGQTEVNLEPTKKPEDLFENQQSIFKLKNPRAVKSSSKVNYCIGCDFKCYQVQKMIEHMSSCEPSHLTCSLCEVGFLDWREYDRHLRRHSGNPRKPFFCLQCGIHFTTRAALLVHQPKHSTETPHICPHCGKGFKWKQGLSNHILVHNPEKQMLCDVCGYSTTHMKALKSHKLLHTGEFFACTVSGCNHVSNRKENMKLHIETHKQGRDFICEICGCNFSQSKNLKRHALKHTENGPNRYKCQLCGFSSHRSDKMKEHVQRVHTEKAVQLELSESVDSSFENKMPDDFDLPMIQDTLPPVRKKQREPKGSRKQTVEGTPSSEKRLKTLLPKESVKKDGPAV</sequence>
<dbReference type="InterPro" id="IPR000210">
    <property type="entry name" value="BTB/POZ_dom"/>
</dbReference>
<keyword evidence="1" id="KW-0479">Metal-binding</keyword>
<proteinExistence type="inferred from homology"/>
<evidence type="ECO:0000256" key="7">
    <source>
        <dbReference type="PROSITE-ProRule" id="PRU00042"/>
    </source>
</evidence>
<keyword evidence="3 7" id="KW-0863">Zinc-finger</keyword>
<evidence type="ECO:0000256" key="3">
    <source>
        <dbReference type="ARBA" id="ARBA00022771"/>
    </source>
</evidence>
<comment type="similarity">
    <text evidence="6">Belongs to the snail C2H2-type zinc-finger protein family.</text>
</comment>
<gene>
    <name evidence="11" type="ORF">DMAD_12672</name>
</gene>
<dbReference type="AlphaFoldDB" id="A0AAU9FHK4"/>
<dbReference type="Pfam" id="PF00651">
    <property type="entry name" value="BTB"/>
    <property type="match status" value="1"/>
</dbReference>
<dbReference type="Proteomes" id="UP001500889">
    <property type="component" value="Chromosome U"/>
</dbReference>
<protein>
    <submittedName>
        <fullName evidence="11">Gastrula zinc finger protein XlCGF58.1</fullName>
    </submittedName>
</protein>
<dbReference type="SUPFAM" id="SSF57667">
    <property type="entry name" value="beta-beta-alpha zinc fingers"/>
    <property type="match status" value="4"/>
</dbReference>
<keyword evidence="5" id="KW-0539">Nucleus</keyword>
<keyword evidence="2" id="KW-0677">Repeat</keyword>
<evidence type="ECO:0000256" key="5">
    <source>
        <dbReference type="ARBA" id="ARBA00023242"/>
    </source>
</evidence>
<feature type="region of interest" description="Disordered" evidence="8">
    <location>
        <begin position="420"/>
        <end position="487"/>
    </location>
</feature>
<dbReference type="SUPFAM" id="SSF54695">
    <property type="entry name" value="POZ domain"/>
    <property type="match status" value="1"/>
</dbReference>
<dbReference type="InterPro" id="IPR013087">
    <property type="entry name" value="Znf_C2H2_type"/>
</dbReference>
<evidence type="ECO:0000313" key="11">
    <source>
        <dbReference type="EMBL" id="BFF95218.1"/>
    </source>
</evidence>
<dbReference type="PROSITE" id="PS00028">
    <property type="entry name" value="ZINC_FINGER_C2H2_1"/>
    <property type="match status" value="4"/>
</dbReference>
<feature type="domain" description="C2H2-type" evidence="10">
    <location>
        <begin position="243"/>
        <end position="270"/>
    </location>
</feature>